<dbReference type="PANTHER" id="PTHR38008">
    <property type="entry name" value="HEMOLYSIN-RELATED"/>
    <property type="match status" value="1"/>
</dbReference>
<evidence type="ECO:0000313" key="6">
    <source>
        <dbReference type="Proteomes" id="UP000332594"/>
    </source>
</evidence>
<dbReference type="PANTHER" id="PTHR38008:SF2">
    <property type="entry name" value="HEMOLYSIN"/>
    <property type="match status" value="1"/>
</dbReference>
<reference evidence="4 5" key="1">
    <citation type="submission" date="2018-12" db="EMBL/GenBank/DDBJ databases">
        <authorList>
            <consortium name="Pathogen Informatics"/>
        </authorList>
    </citation>
    <scope>NUCLEOTIDE SEQUENCE [LARGE SCALE GENOMIC DNA]</scope>
    <source>
        <strain evidence="3 6">NCTC13038</strain>
        <strain evidence="1 5">NCTC13098</strain>
        <strain evidence="2 4">NCTC9997</strain>
    </source>
</reference>
<dbReference type="EMBL" id="LR131271">
    <property type="protein sequence ID" value="VDR27961.1"/>
    <property type="molecule type" value="Genomic_DNA"/>
</dbReference>
<dbReference type="Pfam" id="PF03891">
    <property type="entry name" value="DUF333"/>
    <property type="match status" value="1"/>
</dbReference>
<dbReference type="Proteomes" id="UP000332594">
    <property type="component" value="Unassembled WGS sequence"/>
</dbReference>
<dbReference type="KEGG" id="rtg:NCTC13098_04336"/>
<evidence type="ECO:0000313" key="5">
    <source>
        <dbReference type="Proteomes" id="UP000274346"/>
    </source>
</evidence>
<protein>
    <submittedName>
        <fullName evidence="1">Hemolysin</fullName>
    </submittedName>
</protein>
<evidence type="ECO:0000313" key="1">
    <source>
        <dbReference type="EMBL" id="VDR27961.1"/>
    </source>
</evidence>
<sequence>MKWMTILLPLALAGCAKPTTPPDAPPPPKSIGMANPASVYCGEKGGKLIPVQTPQGVRSDCRLPGGETLDEWELWRRDHPAKA</sequence>
<accession>A0A1V2BUT4</accession>
<dbReference type="AlphaFoldDB" id="A0A1V2BUT4"/>
<gene>
    <name evidence="3" type="ORF">NCTC13038_02047</name>
    <name evidence="1" type="ORF">NCTC13098_04336</name>
    <name evidence="2" type="ORF">NCTC9997_03945</name>
</gene>
<dbReference type="Proteomes" id="UP000274346">
    <property type="component" value="Chromosome"/>
</dbReference>
<dbReference type="OrthoDB" id="148878at2"/>
<dbReference type="EMBL" id="LR134253">
    <property type="protein sequence ID" value="VED51755.1"/>
    <property type="molecule type" value="Genomic_DNA"/>
</dbReference>
<dbReference type="PROSITE" id="PS51257">
    <property type="entry name" value="PROKAR_LIPOPROTEIN"/>
    <property type="match status" value="1"/>
</dbReference>
<evidence type="ECO:0000313" key="3">
    <source>
        <dbReference type="EMBL" id="VFS70312.1"/>
    </source>
</evidence>
<name>A0A1V2BUT4_RAOTE</name>
<dbReference type="GeneID" id="57505516"/>
<dbReference type="Proteomes" id="UP000267630">
    <property type="component" value="Chromosome 3"/>
</dbReference>
<dbReference type="InterPro" id="IPR005590">
    <property type="entry name" value="DUF333"/>
</dbReference>
<dbReference type="RefSeq" id="WP_041145048.1">
    <property type="nucleotide sequence ID" value="NZ_BJNO01000002.1"/>
</dbReference>
<evidence type="ECO:0000313" key="4">
    <source>
        <dbReference type="Proteomes" id="UP000267630"/>
    </source>
</evidence>
<proteinExistence type="predicted"/>
<keyword evidence="4" id="KW-1185">Reference proteome</keyword>
<dbReference type="EMBL" id="CAADJG010000002">
    <property type="protein sequence ID" value="VFS70312.1"/>
    <property type="molecule type" value="Genomic_DNA"/>
</dbReference>
<organism evidence="1 5">
    <name type="scientific">Raoultella terrigena</name>
    <name type="common">Klebsiella terrigena</name>
    <dbReference type="NCBI Taxonomy" id="577"/>
    <lineage>
        <taxon>Bacteria</taxon>
        <taxon>Pseudomonadati</taxon>
        <taxon>Pseudomonadota</taxon>
        <taxon>Gammaproteobacteria</taxon>
        <taxon>Enterobacterales</taxon>
        <taxon>Enterobacteriaceae</taxon>
        <taxon>Klebsiella/Raoultella group</taxon>
        <taxon>Raoultella</taxon>
    </lineage>
</organism>
<evidence type="ECO:0000313" key="2">
    <source>
        <dbReference type="EMBL" id="VED51755.1"/>
    </source>
</evidence>